<sequence length="478" mass="50647">MNELAYLSAAEALRLFRSRELSPVELLTAVIERAEQVEPTVNALCHTLYEPALDQARQAEARYAGRGPAPRPLEGIPLAVKEEEPIAGQPCTQGSLLLKDEIADHTSCLARRILDSGAIMHARTTVPEFSAAAITRSKLWGTTRNPWNPDYAVGGSSGGSGAALAAGTTTLASGSDIAGSIRIPASFNGVVGYKPPYGRVPVDPPFNHDTYLHNGPMARTVADAALLQNVIAGPDPSDIASLSPRLELPDRFGTAEGLRVAVSVDLGGWTVDPEIRKNTLDVADALRSAGAVVEEVDLSLPREQVNRAASIHYGLTIGFLEELIAGRPDDTSPYLAAVVERIRRQSRGGDIAEKYALESELYAPVAGVLRSFDVLLCPTVATTGLSADEDYAGDVPIEVDGEVFWDPIDTVLTLPFNVLGRCPVLAVPSGFAANGVPTGVQLVGAPYDDEIVFRAGAALESVRPWFAPDGRRPEGTGS</sequence>
<evidence type="ECO:0000259" key="2">
    <source>
        <dbReference type="Pfam" id="PF01425"/>
    </source>
</evidence>
<protein>
    <submittedName>
        <fullName evidence="3">Amidase</fullName>
    </submittedName>
</protein>
<dbReference type="GO" id="GO:0003824">
    <property type="term" value="F:catalytic activity"/>
    <property type="evidence" value="ECO:0007669"/>
    <property type="project" value="InterPro"/>
</dbReference>
<dbReference type="InterPro" id="IPR020556">
    <property type="entry name" value="Amidase_CS"/>
</dbReference>
<name>A0A5N8XAX7_9ACTN</name>
<dbReference type="EMBL" id="VJZC01000018">
    <property type="protein sequence ID" value="MPY56547.1"/>
    <property type="molecule type" value="Genomic_DNA"/>
</dbReference>
<dbReference type="InterPro" id="IPR023631">
    <property type="entry name" value="Amidase_dom"/>
</dbReference>
<gene>
    <name evidence="3" type="ORF">FNH08_04980</name>
</gene>
<dbReference type="InterPro" id="IPR000120">
    <property type="entry name" value="Amidase"/>
</dbReference>
<dbReference type="Gene3D" id="3.90.1300.10">
    <property type="entry name" value="Amidase signature (AS) domain"/>
    <property type="match status" value="1"/>
</dbReference>
<evidence type="ECO:0000313" key="3">
    <source>
        <dbReference type="EMBL" id="MPY56547.1"/>
    </source>
</evidence>
<dbReference type="RefSeq" id="WP_152770013.1">
    <property type="nucleotide sequence ID" value="NZ_VJZC01000018.1"/>
</dbReference>
<dbReference type="Pfam" id="PF01425">
    <property type="entry name" value="Amidase"/>
    <property type="match status" value="1"/>
</dbReference>
<dbReference type="OrthoDB" id="182039at2"/>
<dbReference type="PANTHER" id="PTHR11895">
    <property type="entry name" value="TRANSAMIDASE"/>
    <property type="match status" value="1"/>
</dbReference>
<comment type="caution">
    <text evidence="3">The sequence shown here is derived from an EMBL/GenBank/DDBJ whole genome shotgun (WGS) entry which is preliminary data.</text>
</comment>
<proteinExistence type="inferred from homology"/>
<keyword evidence="4" id="KW-1185">Reference proteome</keyword>
<dbReference type="SUPFAM" id="SSF75304">
    <property type="entry name" value="Amidase signature (AS) enzymes"/>
    <property type="match status" value="1"/>
</dbReference>
<dbReference type="PANTHER" id="PTHR11895:SF7">
    <property type="entry name" value="GLUTAMYL-TRNA(GLN) AMIDOTRANSFERASE SUBUNIT A, MITOCHONDRIAL"/>
    <property type="match status" value="1"/>
</dbReference>
<dbReference type="Proteomes" id="UP000400924">
    <property type="component" value="Unassembled WGS sequence"/>
</dbReference>
<dbReference type="AlphaFoldDB" id="A0A5N8XAX7"/>
<dbReference type="InterPro" id="IPR036928">
    <property type="entry name" value="AS_sf"/>
</dbReference>
<feature type="domain" description="Amidase" evidence="2">
    <location>
        <begin position="25"/>
        <end position="452"/>
    </location>
</feature>
<organism evidence="3 4">
    <name type="scientific">Streptomyces spongiae</name>
    <dbReference type="NCBI Taxonomy" id="565072"/>
    <lineage>
        <taxon>Bacteria</taxon>
        <taxon>Bacillati</taxon>
        <taxon>Actinomycetota</taxon>
        <taxon>Actinomycetes</taxon>
        <taxon>Kitasatosporales</taxon>
        <taxon>Streptomycetaceae</taxon>
        <taxon>Streptomyces</taxon>
    </lineage>
</organism>
<dbReference type="PROSITE" id="PS00571">
    <property type="entry name" value="AMIDASES"/>
    <property type="match status" value="1"/>
</dbReference>
<evidence type="ECO:0000313" key="4">
    <source>
        <dbReference type="Proteomes" id="UP000400924"/>
    </source>
</evidence>
<evidence type="ECO:0000256" key="1">
    <source>
        <dbReference type="ARBA" id="ARBA00009199"/>
    </source>
</evidence>
<accession>A0A5N8XAX7</accession>
<reference evidence="3 4" key="1">
    <citation type="submission" date="2019-07" db="EMBL/GenBank/DDBJ databases">
        <title>New species of Amycolatopsis and Streptomyces.</title>
        <authorList>
            <person name="Duangmal K."/>
            <person name="Teo W.F.A."/>
            <person name="Lipun K."/>
        </authorList>
    </citation>
    <scope>NUCLEOTIDE SEQUENCE [LARGE SCALE GENOMIC DNA]</scope>
    <source>
        <strain evidence="3 4">NBRC 106415</strain>
    </source>
</reference>
<comment type="similarity">
    <text evidence="1">Belongs to the amidase family.</text>
</comment>